<feature type="active site" description="Charge relay system" evidence="10">
    <location>
        <position position="109"/>
    </location>
</feature>
<dbReference type="AlphaFoldDB" id="A0A451DAS3"/>
<evidence type="ECO:0000256" key="6">
    <source>
        <dbReference type="ARBA" id="ARBA00022833"/>
    </source>
</evidence>
<dbReference type="Gene3D" id="3.30.479.10">
    <property type="entry name" value="6-pyruvoyl tetrahydropterin synthase/QueD"/>
    <property type="match status" value="1"/>
</dbReference>
<accession>A0A451DAS3</accession>
<evidence type="ECO:0000256" key="3">
    <source>
        <dbReference type="ARBA" id="ARBA00018141"/>
    </source>
</evidence>
<name>A0A451DAS3_9GAMM</name>
<feature type="binding site" evidence="11">
    <location>
        <position position="32"/>
    </location>
    <ligand>
        <name>Zn(2+)</name>
        <dbReference type="ChEBI" id="CHEBI:29105"/>
    </ligand>
</feature>
<comment type="cofactor">
    <cofactor evidence="9 11">
        <name>Zn(2+)</name>
        <dbReference type="ChEBI" id="CHEBI:29105"/>
    </cofactor>
    <text evidence="9 11">Binds 1 zinc ion per subunit.</text>
</comment>
<dbReference type="UniPathway" id="UPA00391"/>
<dbReference type="InterPro" id="IPR007115">
    <property type="entry name" value="6-PTP_synth/QueD"/>
</dbReference>
<dbReference type="RefSeq" id="WP_157988693.1">
    <property type="nucleotide sequence ID" value="NZ_LR217715.1"/>
</dbReference>
<evidence type="ECO:0000256" key="11">
    <source>
        <dbReference type="PIRSR" id="PIRSR006113-2"/>
    </source>
</evidence>
<dbReference type="EC" id="4.-.-.-" evidence="9"/>
<evidence type="ECO:0000256" key="5">
    <source>
        <dbReference type="ARBA" id="ARBA00022785"/>
    </source>
</evidence>
<dbReference type="EMBL" id="LR217715">
    <property type="protein sequence ID" value="VFP83355.1"/>
    <property type="molecule type" value="Genomic_DNA"/>
</dbReference>
<reference evidence="12 13" key="1">
    <citation type="submission" date="2019-02" db="EMBL/GenBank/DDBJ databases">
        <authorList>
            <person name="Manzano-Marin A."/>
            <person name="Manzano-Marin A."/>
        </authorList>
    </citation>
    <scope>NUCLEOTIDE SEQUENCE [LARGE SCALE GENOMIC DNA]</scope>
    <source>
        <strain evidence="12 13">ErCikochiana</strain>
    </source>
</reference>
<evidence type="ECO:0000313" key="12">
    <source>
        <dbReference type="EMBL" id="VFP83355.1"/>
    </source>
</evidence>
<sequence length="119" mass="13224">MAITLFKEFTFEAAHYLPHAPEGHKCANLHGHSFIVRLEVTGIVNPDTGWIIDFSKIKQAFQPIYDQVDHSCLNTIAGLENPTSEVLAAWIWNKVKPELAILSAVIVQETCSSGCVYRA</sequence>
<dbReference type="PANTHER" id="PTHR12589:SF7">
    <property type="entry name" value="6-PYRUVOYL TETRAHYDROBIOPTERIN SYNTHASE"/>
    <property type="match status" value="1"/>
</dbReference>
<evidence type="ECO:0000313" key="13">
    <source>
        <dbReference type="Proteomes" id="UP000294368"/>
    </source>
</evidence>
<comment type="catalytic activity">
    <reaction evidence="8 9">
        <text>7,8-dihydroneopterin 3'-triphosphate + H2O = 6-carboxy-5,6,7,8-tetrahydropterin + triphosphate + acetaldehyde + 2 H(+)</text>
        <dbReference type="Rhea" id="RHEA:27966"/>
        <dbReference type="ChEBI" id="CHEBI:15343"/>
        <dbReference type="ChEBI" id="CHEBI:15377"/>
        <dbReference type="ChEBI" id="CHEBI:15378"/>
        <dbReference type="ChEBI" id="CHEBI:18036"/>
        <dbReference type="ChEBI" id="CHEBI:58462"/>
        <dbReference type="ChEBI" id="CHEBI:61032"/>
        <dbReference type="EC" id="4.1.2.50"/>
    </reaction>
</comment>
<keyword evidence="5 9" id="KW-0671">Queuosine biosynthesis</keyword>
<dbReference type="NCBIfam" id="TIGR03367">
    <property type="entry name" value="queuosine_QueD"/>
    <property type="match status" value="1"/>
</dbReference>
<comment type="pathway">
    <text evidence="1 9">Purine metabolism; 7-cyano-7-deazaguanine biosynthesis.</text>
</comment>
<evidence type="ECO:0000256" key="10">
    <source>
        <dbReference type="PIRSR" id="PIRSR006113-1"/>
    </source>
</evidence>
<feature type="binding site" evidence="11">
    <location>
        <position position="15"/>
    </location>
    <ligand>
        <name>Zn(2+)</name>
        <dbReference type="ChEBI" id="CHEBI:29105"/>
    </ligand>
</feature>
<proteinExistence type="inferred from homology"/>
<feature type="active site" description="Charge relay system" evidence="10">
    <location>
        <position position="70"/>
    </location>
</feature>
<protein>
    <recommendedName>
        <fullName evidence="3 9">6-carboxy-5,6,7,8-tetrahydropterin synthase</fullName>
        <ecNumber evidence="9">4.-.-.-</ecNumber>
    </recommendedName>
</protein>
<keyword evidence="6 9" id="KW-0862">Zinc</keyword>
<evidence type="ECO:0000256" key="1">
    <source>
        <dbReference type="ARBA" id="ARBA00005061"/>
    </source>
</evidence>
<organism evidence="12 13">
    <name type="scientific">Candidatus Erwinia haradaeae</name>
    <dbReference type="NCBI Taxonomy" id="1922217"/>
    <lineage>
        <taxon>Bacteria</taxon>
        <taxon>Pseudomonadati</taxon>
        <taxon>Pseudomonadota</taxon>
        <taxon>Gammaproteobacteria</taxon>
        <taxon>Enterobacterales</taxon>
        <taxon>Erwiniaceae</taxon>
        <taxon>Erwinia</taxon>
    </lineage>
</organism>
<evidence type="ECO:0000256" key="9">
    <source>
        <dbReference type="PIRNR" id="PIRNR006113"/>
    </source>
</evidence>
<feature type="binding site" evidence="11">
    <location>
        <position position="30"/>
    </location>
    <ligand>
        <name>Zn(2+)</name>
        <dbReference type="ChEBI" id="CHEBI:29105"/>
    </ligand>
</feature>
<dbReference type="GO" id="GO:0070497">
    <property type="term" value="F:6-carboxytetrahydropterin synthase activity"/>
    <property type="evidence" value="ECO:0007669"/>
    <property type="project" value="UniProtKB-EC"/>
</dbReference>
<dbReference type="PANTHER" id="PTHR12589">
    <property type="entry name" value="PYRUVOYL TETRAHYDROBIOPTERIN SYNTHASE"/>
    <property type="match status" value="1"/>
</dbReference>
<gene>
    <name evidence="12" type="primary">queD</name>
    <name evidence="12" type="ORF">ERCIKOCA2762_609</name>
</gene>
<dbReference type="FunFam" id="3.30.479.10:FF:000001">
    <property type="entry name" value="6-carboxy-5,6,7,8-tetrahydropterin synthase"/>
    <property type="match status" value="1"/>
</dbReference>
<evidence type="ECO:0000256" key="4">
    <source>
        <dbReference type="ARBA" id="ARBA00022723"/>
    </source>
</evidence>
<keyword evidence="4 9" id="KW-0479">Metal-binding</keyword>
<evidence type="ECO:0000256" key="8">
    <source>
        <dbReference type="ARBA" id="ARBA00048807"/>
    </source>
</evidence>
<dbReference type="OrthoDB" id="9804698at2"/>
<dbReference type="SUPFAM" id="SSF55620">
    <property type="entry name" value="Tetrahydrobiopterin biosynthesis enzymes-like"/>
    <property type="match status" value="1"/>
</dbReference>
<evidence type="ECO:0000256" key="7">
    <source>
        <dbReference type="ARBA" id="ARBA00023239"/>
    </source>
</evidence>
<dbReference type="Proteomes" id="UP000294368">
    <property type="component" value="Chromosome"/>
</dbReference>
<keyword evidence="7 9" id="KW-0456">Lyase</keyword>
<comment type="similarity">
    <text evidence="2 9">Belongs to the PTPS family. QueD subfamily.</text>
</comment>
<feature type="active site" description="Proton acceptor" evidence="10">
    <location>
        <position position="26"/>
    </location>
</feature>
<dbReference type="Pfam" id="PF01242">
    <property type="entry name" value="PTPS"/>
    <property type="match status" value="1"/>
</dbReference>
<dbReference type="GO" id="GO:0008616">
    <property type="term" value="P:tRNA queuosine(34) biosynthetic process"/>
    <property type="evidence" value="ECO:0007669"/>
    <property type="project" value="UniProtKB-KW"/>
</dbReference>
<dbReference type="InterPro" id="IPR038418">
    <property type="entry name" value="6-PTP_synth/QueD_sf"/>
</dbReference>
<dbReference type="GO" id="GO:0046872">
    <property type="term" value="F:metal ion binding"/>
    <property type="evidence" value="ECO:0007669"/>
    <property type="project" value="UniProtKB-KW"/>
</dbReference>
<evidence type="ECO:0000256" key="2">
    <source>
        <dbReference type="ARBA" id="ARBA00008900"/>
    </source>
</evidence>
<dbReference type="PIRSF" id="PIRSF006113">
    <property type="entry name" value="PTP_synth"/>
    <property type="match status" value="1"/>
</dbReference>